<dbReference type="EMBL" id="BFEA01000605">
    <property type="protein sequence ID" value="GBG87299.1"/>
    <property type="molecule type" value="Genomic_DNA"/>
</dbReference>
<proteinExistence type="predicted"/>
<feature type="region of interest" description="Disordered" evidence="1">
    <location>
        <begin position="348"/>
        <end position="390"/>
    </location>
</feature>
<reference evidence="2 3" key="1">
    <citation type="journal article" date="2018" name="Cell">
        <title>The Chara Genome: Secondary Complexity and Implications for Plant Terrestrialization.</title>
        <authorList>
            <person name="Nishiyama T."/>
            <person name="Sakayama H."/>
            <person name="Vries J.D."/>
            <person name="Buschmann H."/>
            <person name="Saint-Marcoux D."/>
            <person name="Ullrich K.K."/>
            <person name="Haas F.B."/>
            <person name="Vanderstraeten L."/>
            <person name="Becker D."/>
            <person name="Lang D."/>
            <person name="Vosolsobe S."/>
            <person name="Rombauts S."/>
            <person name="Wilhelmsson P.K.I."/>
            <person name="Janitza P."/>
            <person name="Kern R."/>
            <person name="Heyl A."/>
            <person name="Rumpler F."/>
            <person name="Villalobos L.I.A.C."/>
            <person name="Clay J.M."/>
            <person name="Skokan R."/>
            <person name="Toyoda A."/>
            <person name="Suzuki Y."/>
            <person name="Kagoshima H."/>
            <person name="Schijlen E."/>
            <person name="Tajeshwar N."/>
            <person name="Catarino B."/>
            <person name="Hetherington A.J."/>
            <person name="Saltykova A."/>
            <person name="Bonnot C."/>
            <person name="Breuninger H."/>
            <person name="Symeonidi A."/>
            <person name="Radhakrishnan G.V."/>
            <person name="Van Nieuwerburgh F."/>
            <person name="Deforce D."/>
            <person name="Chang C."/>
            <person name="Karol K.G."/>
            <person name="Hedrich R."/>
            <person name="Ulvskov P."/>
            <person name="Glockner G."/>
            <person name="Delwiche C.F."/>
            <person name="Petrasek J."/>
            <person name="Van de Peer Y."/>
            <person name="Friml J."/>
            <person name="Beilby M."/>
            <person name="Dolan L."/>
            <person name="Kohara Y."/>
            <person name="Sugano S."/>
            <person name="Fujiyama A."/>
            <person name="Delaux P.-M."/>
            <person name="Quint M."/>
            <person name="TheiBen G."/>
            <person name="Hagemann M."/>
            <person name="Harholt J."/>
            <person name="Dunand C."/>
            <person name="Zachgo S."/>
            <person name="Langdale J."/>
            <person name="Maumus F."/>
            <person name="Straeten D.V.D."/>
            <person name="Gould S.B."/>
            <person name="Rensing S.A."/>
        </authorList>
    </citation>
    <scope>NUCLEOTIDE SEQUENCE [LARGE SCALE GENOMIC DNA]</scope>
    <source>
        <strain evidence="2 3">S276</strain>
    </source>
</reference>
<evidence type="ECO:0000313" key="2">
    <source>
        <dbReference type="EMBL" id="GBG87299.1"/>
    </source>
</evidence>
<feature type="compositionally biased region" description="Acidic residues" evidence="1">
    <location>
        <begin position="412"/>
        <end position="438"/>
    </location>
</feature>
<evidence type="ECO:0008006" key="4">
    <source>
        <dbReference type="Google" id="ProtNLM"/>
    </source>
</evidence>
<organism evidence="2 3">
    <name type="scientific">Chara braunii</name>
    <name type="common">Braun's stonewort</name>
    <dbReference type="NCBI Taxonomy" id="69332"/>
    <lineage>
        <taxon>Eukaryota</taxon>
        <taxon>Viridiplantae</taxon>
        <taxon>Streptophyta</taxon>
        <taxon>Charophyceae</taxon>
        <taxon>Charales</taxon>
        <taxon>Characeae</taxon>
        <taxon>Chara</taxon>
    </lineage>
</organism>
<feature type="compositionally biased region" description="Basic and acidic residues" evidence="1">
    <location>
        <begin position="683"/>
        <end position="696"/>
    </location>
</feature>
<feature type="region of interest" description="Disordered" evidence="1">
    <location>
        <begin position="411"/>
        <end position="450"/>
    </location>
</feature>
<gene>
    <name evidence="2" type="ORF">CBR_g45358</name>
</gene>
<sequence>MGTAQRRQHEPAPDHVQDTFKVRSPVYRYLVVGQKVDKKGVIMVRCTFCNEVFQGTLFQATRHFTQTNYCKDVSDEALYEIAQRTQQNFEADQMERVARYATERGLDVPGTGGARGGEAGRRLVEGGVGGDGGHGAPDQRLGCGGGDTEEGVILVHREVCGPGKEGVPEHDDVPELYPGIGERMEDWQTRAGKGPATEGSSKRKEGGTDPAATPAGKRFRQQKVTEVYGGKLLALQDTLHDMMRGDDARAFAFIPWSADVSIMACWVRRQIRWDPWWQRVATIVHIMQPVMDLLRQMDRGEQYMSLMIEWTQDLFRRVTDACAPLGKSFADRIIKRVQACTQHMLGSLRRTPRKRGVPPRPRPVPAEGGAALGESSGAEGLRMPRGSRREQTVAEACARVVVLRKGGGLVTIEEDDPDMDAAVREEDEDYEGEEEGEEESKSGSDDGQVYGQDNVAVETHGRRATAGSSRSDVPMHINEADDLDVLYDHDLYADDDSRIHKYIEDCEQYAYTMAREMHDMEQHRHQSNAVVRYGVVGKVPNDHALREVFGRFVTDNQGLRWTQDELLDMLKKKEVAVDAVKSALANIEVNAKSVMEKFVQEAQNDEVRDSSVPDTARVQEEPKVNMDIEMRVRSRMRSKIRDDLIGDSRIPYKYDTRAKRKAMTTVNITGQDTNVGSKVGAQRSERSKKSENDERSVNLGSECARDDHRAISDVDRGCSQVNTFDGAEKMVVEGDGDHYCGDGDGSCGARSGKPLKLTFADDEDDDVTGDSKEDCVHFTFKRRKRRGATDMLEATLADNHVARQPIVNETATQIARALCELPADALASLPFACWTWTC</sequence>
<comment type="caution">
    <text evidence="2">The sequence shown here is derived from an EMBL/GenBank/DDBJ whole genome shotgun (WGS) entry which is preliminary data.</text>
</comment>
<protein>
    <recommendedName>
        <fullName evidence="4">BED-type domain-containing protein</fullName>
    </recommendedName>
</protein>
<feature type="compositionally biased region" description="Low complexity" evidence="1">
    <location>
        <begin position="365"/>
        <end position="381"/>
    </location>
</feature>
<evidence type="ECO:0000256" key="1">
    <source>
        <dbReference type="SAM" id="MobiDB-lite"/>
    </source>
</evidence>
<dbReference type="AlphaFoldDB" id="A0A388LYL1"/>
<feature type="compositionally biased region" description="Polar residues" evidence="1">
    <location>
        <begin position="667"/>
        <end position="676"/>
    </location>
</feature>
<keyword evidence="3" id="KW-1185">Reference proteome</keyword>
<evidence type="ECO:0000313" key="3">
    <source>
        <dbReference type="Proteomes" id="UP000265515"/>
    </source>
</evidence>
<dbReference type="Gramene" id="GBG87299">
    <property type="protein sequence ID" value="GBG87299"/>
    <property type="gene ID" value="CBR_g45358"/>
</dbReference>
<name>A0A388LYL1_CHABU</name>
<feature type="region of interest" description="Disordered" evidence="1">
    <location>
        <begin position="189"/>
        <end position="220"/>
    </location>
</feature>
<feature type="region of interest" description="Disordered" evidence="1">
    <location>
        <begin position="667"/>
        <end position="701"/>
    </location>
</feature>
<accession>A0A388LYL1</accession>
<dbReference type="Proteomes" id="UP000265515">
    <property type="component" value="Unassembled WGS sequence"/>
</dbReference>